<keyword evidence="8" id="KW-0547">Nucleotide-binding</keyword>
<evidence type="ECO:0000256" key="5">
    <source>
        <dbReference type="ARBA" id="ARBA00016296"/>
    </source>
</evidence>
<keyword evidence="14" id="KW-0175">Coiled coil</keyword>
<dbReference type="InterPro" id="IPR017665">
    <property type="entry name" value="Guanylate_kinase"/>
</dbReference>
<dbReference type="CTD" id="393697"/>
<dbReference type="PANTHER" id="PTHR23117">
    <property type="entry name" value="GUANYLATE KINASE-RELATED"/>
    <property type="match status" value="1"/>
</dbReference>
<gene>
    <name evidence="17" type="primary">guk1b</name>
</gene>
<dbReference type="FunFam" id="3.40.50.300:FF:000879">
    <property type="entry name" value="Guanylate kinase 1"/>
    <property type="match status" value="7"/>
</dbReference>
<dbReference type="SUPFAM" id="SSF52540">
    <property type="entry name" value="P-loop containing nucleoside triphosphate hydrolases"/>
    <property type="match status" value="7"/>
</dbReference>
<evidence type="ECO:0000256" key="6">
    <source>
        <dbReference type="ARBA" id="ARBA00022490"/>
    </source>
</evidence>
<dbReference type="InterPro" id="IPR020590">
    <property type="entry name" value="Guanylate_kinase_CS"/>
</dbReference>
<dbReference type="PROSITE" id="PS00856">
    <property type="entry name" value="GUANYLATE_KINASE_1"/>
    <property type="match status" value="3"/>
</dbReference>
<dbReference type="InterPro" id="IPR003593">
    <property type="entry name" value="AAA+_ATPase"/>
</dbReference>
<dbReference type="Proteomes" id="UP000515152">
    <property type="component" value="Chromosome 10"/>
</dbReference>
<evidence type="ECO:0000256" key="13">
    <source>
        <dbReference type="ARBA" id="ARBA00065898"/>
    </source>
</evidence>
<reference evidence="17" key="1">
    <citation type="submission" date="2025-08" db="UniProtKB">
        <authorList>
            <consortium name="RefSeq"/>
        </authorList>
    </citation>
    <scope>IDENTIFICATION</scope>
</reference>
<dbReference type="InterPro" id="IPR027417">
    <property type="entry name" value="P-loop_NTPase"/>
</dbReference>
<feature type="domain" description="Guanylate kinase-like" evidence="15">
    <location>
        <begin position="1320"/>
        <end position="1528"/>
    </location>
</feature>
<feature type="domain" description="Guanylate kinase-like" evidence="15">
    <location>
        <begin position="670"/>
        <end position="852"/>
    </location>
</feature>
<dbReference type="Gene3D" id="3.40.50.300">
    <property type="entry name" value="P-loop containing nucleotide triphosphate hydrolases"/>
    <property type="match status" value="7"/>
</dbReference>
<evidence type="ECO:0000256" key="7">
    <source>
        <dbReference type="ARBA" id="ARBA00022679"/>
    </source>
</evidence>
<dbReference type="Pfam" id="PF00625">
    <property type="entry name" value="Guanylate_kin"/>
    <property type="match status" value="11"/>
</dbReference>
<dbReference type="InterPro" id="IPR008145">
    <property type="entry name" value="GK/Ca_channel_bsu"/>
</dbReference>
<feature type="domain" description="Guanylate kinase-like" evidence="15">
    <location>
        <begin position="1086"/>
        <end position="1294"/>
    </location>
</feature>
<feature type="domain" description="Guanylate kinase-like" evidence="15">
    <location>
        <begin position="4"/>
        <end position="212"/>
    </location>
</feature>
<dbReference type="EC" id="2.7.4.8" evidence="4"/>
<evidence type="ECO:0000256" key="9">
    <source>
        <dbReference type="ARBA" id="ARBA00022777"/>
    </source>
</evidence>
<evidence type="ECO:0000313" key="17">
    <source>
        <dbReference type="RefSeq" id="XP_031430356.1"/>
    </source>
</evidence>
<accession>A0A6P8G3F8</accession>
<evidence type="ECO:0000256" key="11">
    <source>
        <dbReference type="ARBA" id="ARBA00030128"/>
    </source>
</evidence>
<evidence type="ECO:0000313" key="16">
    <source>
        <dbReference type="Proteomes" id="UP000515152"/>
    </source>
</evidence>
<keyword evidence="6" id="KW-0963">Cytoplasm</keyword>
<dbReference type="SMART" id="SM00072">
    <property type="entry name" value="GuKc"/>
    <property type="match status" value="7"/>
</dbReference>
<dbReference type="SMART" id="SM00382">
    <property type="entry name" value="AAA"/>
    <property type="match status" value="7"/>
</dbReference>
<protein>
    <recommendedName>
        <fullName evidence="5">Guanylate kinase</fullName>
        <ecNumber evidence="4">2.7.4.8</ecNumber>
    </recommendedName>
    <alternativeName>
        <fullName evidence="11">GMP kinase</fullName>
    </alternativeName>
</protein>
<comment type="catalytic activity">
    <reaction evidence="12">
        <text>GMP + ATP = GDP + ADP</text>
        <dbReference type="Rhea" id="RHEA:20780"/>
        <dbReference type="ChEBI" id="CHEBI:30616"/>
        <dbReference type="ChEBI" id="CHEBI:58115"/>
        <dbReference type="ChEBI" id="CHEBI:58189"/>
        <dbReference type="ChEBI" id="CHEBI:456216"/>
        <dbReference type="EC" id="2.7.4.8"/>
    </reaction>
</comment>
<comment type="subunit">
    <text evidence="13">Monomer. Interacts with RD3.</text>
</comment>
<comment type="similarity">
    <text evidence="3">Belongs to the guanylate kinase family.</text>
</comment>
<organism evidence="16 17">
    <name type="scientific">Clupea harengus</name>
    <name type="common">Atlantic herring</name>
    <dbReference type="NCBI Taxonomy" id="7950"/>
    <lineage>
        <taxon>Eukaryota</taxon>
        <taxon>Metazoa</taxon>
        <taxon>Chordata</taxon>
        <taxon>Craniata</taxon>
        <taxon>Vertebrata</taxon>
        <taxon>Euteleostomi</taxon>
        <taxon>Actinopterygii</taxon>
        <taxon>Neopterygii</taxon>
        <taxon>Teleostei</taxon>
        <taxon>Clupei</taxon>
        <taxon>Clupeiformes</taxon>
        <taxon>Clupeoidei</taxon>
        <taxon>Clupeidae</taxon>
        <taxon>Clupea</taxon>
    </lineage>
</organism>
<name>A0A6P8G3F8_CLUHA</name>
<dbReference type="CDD" id="cd00071">
    <property type="entry name" value="GMPK"/>
    <property type="match status" value="7"/>
</dbReference>
<dbReference type="PANTHER" id="PTHR23117:SF22">
    <property type="entry name" value="GUANYLATE KINASE 1"/>
    <property type="match status" value="1"/>
</dbReference>
<dbReference type="FunFam" id="3.30.63.10:FF:000002">
    <property type="entry name" value="Guanylate kinase 1"/>
    <property type="match status" value="3"/>
</dbReference>
<evidence type="ECO:0000256" key="12">
    <source>
        <dbReference type="ARBA" id="ARBA00048594"/>
    </source>
</evidence>
<dbReference type="GO" id="GO:0001917">
    <property type="term" value="C:photoreceptor inner segment"/>
    <property type="evidence" value="ECO:0007669"/>
    <property type="project" value="UniProtKB-SubCell"/>
</dbReference>
<dbReference type="RefSeq" id="XP_031430356.1">
    <property type="nucleotide sequence ID" value="XM_031574496.2"/>
</dbReference>
<comment type="subcellular location">
    <subcellularLocation>
        <location evidence="2">Cytoplasm</location>
        <location evidence="2">Cytosol</location>
    </subcellularLocation>
    <subcellularLocation>
        <location evidence="1">Photoreceptor inner segment</location>
    </subcellularLocation>
</comment>
<keyword evidence="7" id="KW-0808">Transferase</keyword>
<feature type="domain" description="Guanylate kinase-like" evidence="15">
    <location>
        <begin position="878"/>
        <end position="1060"/>
    </location>
</feature>
<feature type="domain" description="Guanylate kinase-like" evidence="15">
    <location>
        <begin position="462"/>
        <end position="644"/>
    </location>
</feature>
<dbReference type="Gene3D" id="3.30.63.10">
    <property type="entry name" value="Guanylate Kinase phosphate binding domain"/>
    <property type="match status" value="3"/>
</dbReference>
<evidence type="ECO:0000256" key="4">
    <source>
        <dbReference type="ARBA" id="ARBA00012961"/>
    </source>
</evidence>
<evidence type="ECO:0000256" key="3">
    <source>
        <dbReference type="ARBA" id="ARBA00005790"/>
    </source>
</evidence>
<dbReference type="GeneID" id="105895024"/>
<dbReference type="GO" id="GO:0005829">
    <property type="term" value="C:cytosol"/>
    <property type="evidence" value="ECO:0007669"/>
    <property type="project" value="UniProtKB-SubCell"/>
</dbReference>
<dbReference type="InterPro" id="IPR008144">
    <property type="entry name" value="Guanylate_kin-like_dom"/>
</dbReference>
<keyword evidence="10" id="KW-0067">ATP-binding</keyword>
<evidence type="ECO:0000259" key="15">
    <source>
        <dbReference type="PROSITE" id="PS50052"/>
    </source>
</evidence>
<dbReference type="OrthoDB" id="6334211at2759"/>
<evidence type="ECO:0000256" key="10">
    <source>
        <dbReference type="ARBA" id="ARBA00022840"/>
    </source>
</evidence>
<evidence type="ECO:0000256" key="14">
    <source>
        <dbReference type="SAM" id="Coils"/>
    </source>
</evidence>
<sequence length="1539" mass="169921">MAGPRPVVLSGPSGAGKSTLLKRLMKDYEGVFGFSVSHTTRNPRPGEVDGKGLSSLPMLLGAVLLPVADVLSSESSPDYHFTTREKMQEGIDKGEFIENAEFSGNLYGTSKSAIEDVKAKNLICILDVDIQGVKNIKETDLNPIYISVQPPSMEILEKRLRDRQTETEDSLQKRLDAARTDMELSNEPGMFDLVIVNDDLEAAYDQLKSALMEEIQKVQDAKNVMAGPRPVVLSGPSGAGKSTLLKRLMKDYEGVFGFSVSHTTRNPRPGEVDGKGLSSLPMLLGAVLLPVADILSSESPQDYHFTTRENVQEGIDKGEFIENAEFSGNMYGTSKSAIEDVQAQNLICILDVDIQGVKNIKETDLNPIYISVQPPSMEILEKRLRDRQTETEDSLQKRLDAARTDMELSNEPGMFDLVIVNDDLEAAYDQLKSALMEEIQKVQDAKDYTSSSTPAVCVMAGPRPVVLSGPSGAGKSTLLKRLMKDYEGVFGFSVSHTTRNPRPGEVDGKDYHFTTREKVQEGIDKEEFIENAEFSGNMYGTSKSAIEDVQAKNLICILDVDIQGVKNIKETDLNPIYISVQPPSMEILEKRLRDRQTETEDSLQKRLDAARTDMELSNEPGMFDLVIVNDDLEAAYDQLKSALMEEIQKVQDAKDYTSSSTPAVCVMAGPRPVVLSGPSGAGKSTLLKRLMKDYEGVFGFSVSHTTRDPRPGEVDGKDYHFTTREKVQEGIDKGEFIENAEFSGNMYGTSKSAIEDVQAQNLICILDVDIQGVKNIKETDLNPIYISVQPPSMEILEKRLRDRQTETEDSLQKRLDAARTDMELSNEPGMFDLVIVNDDLEAAYDQLKSALMEEIQKVQDTKDCTSSSTHAVCVMAGPRPVVLSGPSGAGKSTLLKRLMKDYEGVFGFSVSHTTRDPRPGEVDGKDYHFTTREKVQEGIDKGEFIENAEFSGNMYGTSKSAIEDVKAKNLICILDVDIQGVKNIKETDLNPIYISVQPPSMEILEKRLRDRQTETEDSLQKRLDAARTDMELSNEPGMFDLVIVNDDLEAAYDQLKSALMEEIQKVQDAKDCTSSSTPAVCVMAGPRPVVLSGPSGAGKSTLLKRLMKDYEGVFGFSVSHTTRNPRPGEVDGKGLSSLPMLLGAVLLPVADVLSSESSPDYHFTTREKMQEDIDKGEFIENAEFSGNMYGTSKSAIEDVQAQNLICILDVDIQGVKNIKETDLNPIYISVQPPSMEILEKRLRDRQTETEDSLQKRLDAARTDMELSNEPGMFDLVIVNDDLEAAYDQLKSALMEEIQKVQDAKDCTSSSTPAVCVMAGPRPVVLSGPSGAGKSTLLKRLMKDYEGVFGFSVSHTTRNPRPGEVDGKGLSSLPMLLGAVLLPVADVLSSESSPDYHFTTREKMQEDIDKGEFIENAEFSGNMYGTSKSAIEDVQAQNLICILDVDIQGVKNIKETDLNPIYISVQPPSMEILEKRLRDRQTETEDSLQKRLDAARTDMELSNEPGMFDLVIVNDDLEAAYDQLKSALMEEIQKVQDAKE</sequence>
<feature type="domain" description="Guanylate kinase-like" evidence="15">
    <location>
        <begin position="228"/>
        <end position="436"/>
    </location>
</feature>
<dbReference type="GO" id="GO:0004385">
    <property type="term" value="F:GMP kinase activity"/>
    <property type="evidence" value="ECO:0007669"/>
    <property type="project" value="UniProtKB-EC"/>
</dbReference>
<feature type="coiled-coil region" evidence="14">
    <location>
        <begin position="197"/>
        <end position="224"/>
    </location>
</feature>
<proteinExistence type="inferred from homology"/>
<dbReference type="GO" id="GO:0005524">
    <property type="term" value="F:ATP binding"/>
    <property type="evidence" value="ECO:0007669"/>
    <property type="project" value="UniProtKB-KW"/>
</dbReference>
<evidence type="ECO:0000256" key="1">
    <source>
        <dbReference type="ARBA" id="ARBA00004437"/>
    </source>
</evidence>
<evidence type="ECO:0000256" key="8">
    <source>
        <dbReference type="ARBA" id="ARBA00022741"/>
    </source>
</evidence>
<evidence type="ECO:0000256" key="2">
    <source>
        <dbReference type="ARBA" id="ARBA00004514"/>
    </source>
</evidence>
<dbReference type="PROSITE" id="PS50052">
    <property type="entry name" value="GUANYLATE_KINASE_2"/>
    <property type="match status" value="7"/>
</dbReference>
<keyword evidence="16" id="KW-1185">Reference proteome</keyword>
<dbReference type="NCBIfam" id="TIGR03263">
    <property type="entry name" value="guanyl_kin"/>
    <property type="match status" value="3"/>
</dbReference>
<keyword evidence="9 17" id="KW-0418">Kinase</keyword>